<dbReference type="GO" id="GO:0005829">
    <property type="term" value="C:cytosol"/>
    <property type="evidence" value="ECO:0007669"/>
    <property type="project" value="UniProtKB-SubCell"/>
</dbReference>
<evidence type="ECO:0000256" key="8">
    <source>
        <dbReference type="ARBA" id="ARBA00022533"/>
    </source>
</evidence>
<dbReference type="Proteomes" id="UP000472264">
    <property type="component" value="Chromosome 9"/>
</dbReference>
<dbReference type="Ensembl" id="ENSENLT00000050659.1">
    <property type="protein sequence ID" value="ENSENLP00000049445.1"/>
    <property type="gene ID" value="ENSENLG00000020639.1"/>
</dbReference>
<dbReference type="Gene3D" id="3.40.367.20">
    <property type="match status" value="2"/>
</dbReference>
<evidence type="ECO:0000256" key="13">
    <source>
        <dbReference type="ARBA" id="ARBA00022787"/>
    </source>
</evidence>
<keyword evidence="9" id="KW-0808">Transferase</keyword>
<feature type="domain" description="Hexokinase N-terminal" evidence="26">
    <location>
        <begin position="23"/>
        <end position="219"/>
    </location>
</feature>
<dbReference type="GO" id="GO:0006096">
    <property type="term" value="P:glycolytic process"/>
    <property type="evidence" value="ECO:0007669"/>
    <property type="project" value="UniProtKB-UniPathway"/>
</dbReference>
<feature type="domain" description="Hexokinase C-terminal" evidence="27">
    <location>
        <begin position="675"/>
        <end position="909"/>
    </location>
</feature>
<reference evidence="28" key="1">
    <citation type="submission" date="2021-04" db="EMBL/GenBank/DDBJ databases">
        <authorList>
            <consortium name="Wellcome Sanger Institute Data Sharing"/>
        </authorList>
    </citation>
    <scope>NUCLEOTIDE SEQUENCE [LARGE SCALE GENOMIC DNA]</scope>
</reference>
<proteinExistence type="inferred from homology"/>
<dbReference type="PANTHER" id="PTHR19443:SF4">
    <property type="entry name" value="HEXOKINASE-2"/>
    <property type="match status" value="1"/>
</dbReference>
<dbReference type="UniPathway" id="UPA00242"/>
<dbReference type="Pfam" id="PF03727">
    <property type="entry name" value="Hexokinase_2"/>
    <property type="match status" value="2"/>
</dbReference>
<dbReference type="InterPro" id="IPR001312">
    <property type="entry name" value="Hexokinase"/>
</dbReference>
<comment type="subunit">
    <text evidence="23">Monomer. Interacts with TIGAR; the interaction increases hexokinase activity in a hypoxia- and HIF1A-dependent manner.</text>
</comment>
<feature type="domain" description="Hexokinase N-terminal" evidence="26">
    <location>
        <begin position="472"/>
        <end position="668"/>
    </location>
</feature>
<dbReference type="SUPFAM" id="SSF53067">
    <property type="entry name" value="Actin-like ATPase domain"/>
    <property type="match status" value="4"/>
</dbReference>
<organism evidence="28 29">
    <name type="scientific">Echeneis naucrates</name>
    <name type="common">Live sharksucker</name>
    <dbReference type="NCBI Taxonomy" id="173247"/>
    <lineage>
        <taxon>Eukaryota</taxon>
        <taxon>Metazoa</taxon>
        <taxon>Chordata</taxon>
        <taxon>Craniata</taxon>
        <taxon>Vertebrata</taxon>
        <taxon>Euteleostomi</taxon>
        <taxon>Actinopterygii</taxon>
        <taxon>Neopterygii</taxon>
        <taxon>Teleostei</taxon>
        <taxon>Neoteleostei</taxon>
        <taxon>Acanthomorphata</taxon>
        <taxon>Carangaria</taxon>
        <taxon>Carangiformes</taxon>
        <taxon>Echeneidae</taxon>
        <taxon>Echeneis</taxon>
    </lineage>
</organism>
<keyword evidence="15" id="KW-0007">Acetylation</keyword>
<dbReference type="FunFam" id="3.40.367.20:FF:000001">
    <property type="entry name" value="Hexokinase 1"/>
    <property type="match status" value="1"/>
</dbReference>
<evidence type="ECO:0000256" key="3">
    <source>
        <dbReference type="ARBA" id="ARBA00004888"/>
    </source>
</evidence>
<comment type="function">
    <text evidence="22">Catalyzes the phosphorylation of hexose, such as D-glucose and D-fructose, to hexose 6-phosphate (D-glucose 6-phosphate and D-fructose 6-phosphate, respectively). Mediates the initial step of glycolysis by catalyzing phosphorylation of D-glucose to D-glucose 6-phosphate. Plays a key role in maintaining the integrity of the outer mitochondrial membrane by preventing the release of apoptogenic molecules from the intermembrane space and subsequent apoptosis.</text>
</comment>
<evidence type="ECO:0000259" key="27">
    <source>
        <dbReference type="Pfam" id="PF03727"/>
    </source>
</evidence>
<gene>
    <name evidence="28" type="primary">hk2</name>
</gene>
<comment type="catalytic activity">
    <reaction evidence="24">
        <text>D-fructose + ATP = D-fructose 6-phosphate + ADP + H(+)</text>
        <dbReference type="Rhea" id="RHEA:16125"/>
        <dbReference type="ChEBI" id="CHEBI:15378"/>
        <dbReference type="ChEBI" id="CHEBI:30616"/>
        <dbReference type="ChEBI" id="CHEBI:37721"/>
        <dbReference type="ChEBI" id="CHEBI:61527"/>
        <dbReference type="ChEBI" id="CHEBI:456216"/>
        <dbReference type="EC" id="2.7.1.1"/>
    </reaction>
    <physiologicalReaction direction="left-to-right" evidence="24">
        <dbReference type="Rhea" id="RHEA:16126"/>
    </physiologicalReaction>
</comment>
<dbReference type="GO" id="GO:0005536">
    <property type="term" value="F:D-glucose binding"/>
    <property type="evidence" value="ECO:0007669"/>
    <property type="project" value="InterPro"/>
</dbReference>
<comment type="subcellular location">
    <subcellularLocation>
        <location evidence="2">Cytoplasm</location>
        <location evidence="2">Cytosol</location>
    </subcellularLocation>
    <subcellularLocation>
        <location evidence="1">Mitochondrion outer membrane</location>
        <topology evidence="1">Peripheral membrane protein</topology>
    </subcellularLocation>
</comment>
<evidence type="ECO:0000256" key="19">
    <source>
        <dbReference type="ARBA" id="ARBA00039453"/>
    </source>
</evidence>
<evidence type="ECO:0000256" key="11">
    <source>
        <dbReference type="ARBA" id="ARBA00022741"/>
    </source>
</evidence>
<comment type="catalytic activity">
    <reaction evidence="25">
        <text>D-glucose + ATP = D-glucose 6-phosphate + ADP + H(+)</text>
        <dbReference type="Rhea" id="RHEA:17825"/>
        <dbReference type="ChEBI" id="CHEBI:4167"/>
        <dbReference type="ChEBI" id="CHEBI:15378"/>
        <dbReference type="ChEBI" id="CHEBI:30616"/>
        <dbReference type="ChEBI" id="CHEBI:61548"/>
        <dbReference type="ChEBI" id="CHEBI:456216"/>
        <dbReference type="EC" id="2.7.1.1"/>
    </reaction>
    <physiologicalReaction direction="left-to-right" evidence="25">
        <dbReference type="Rhea" id="RHEA:17826"/>
    </physiologicalReaction>
</comment>
<evidence type="ECO:0000256" key="10">
    <source>
        <dbReference type="ARBA" id="ARBA00022737"/>
    </source>
</evidence>
<dbReference type="FunFam" id="3.30.420.40:FF:000805">
    <property type="entry name" value="Hexokinase-2"/>
    <property type="match status" value="2"/>
</dbReference>
<evidence type="ECO:0000256" key="4">
    <source>
        <dbReference type="ARBA" id="ARBA00005028"/>
    </source>
</evidence>
<evidence type="ECO:0000256" key="23">
    <source>
        <dbReference type="ARBA" id="ARBA00047013"/>
    </source>
</evidence>
<dbReference type="PANTHER" id="PTHR19443">
    <property type="entry name" value="HEXOKINASE"/>
    <property type="match status" value="1"/>
</dbReference>
<keyword evidence="10" id="KW-0677">Repeat</keyword>
<evidence type="ECO:0000256" key="22">
    <source>
        <dbReference type="ARBA" id="ARBA00046097"/>
    </source>
</evidence>
<keyword evidence="7" id="KW-0963">Cytoplasm</keyword>
<keyword evidence="17" id="KW-0472">Membrane</keyword>
<evidence type="ECO:0000313" key="28">
    <source>
        <dbReference type="Ensembl" id="ENSENLP00000049445.1"/>
    </source>
</evidence>
<comment type="pathway">
    <text evidence="3">Carbohydrate degradation; glycolysis; D-glyceraldehyde 3-phosphate and glycerone phosphate from D-glucose: step 1/4.</text>
</comment>
<dbReference type="FunFam" id="3.40.367.20:FF:000020">
    <property type="entry name" value="Hexokinase-1"/>
    <property type="match status" value="1"/>
</dbReference>
<dbReference type="GO" id="GO:0001678">
    <property type="term" value="P:intracellular glucose homeostasis"/>
    <property type="evidence" value="ECO:0007669"/>
    <property type="project" value="InterPro"/>
</dbReference>
<dbReference type="Pfam" id="PF00349">
    <property type="entry name" value="Hexokinase_1"/>
    <property type="match status" value="2"/>
</dbReference>
<keyword evidence="29" id="KW-1185">Reference proteome</keyword>
<dbReference type="InterPro" id="IPR019807">
    <property type="entry name" value="Hexokinase_BS"/>
</dbReference>
<dbReference type="GO" id="GO:0005741">
    <property type="term" value="C:mitochondrial outer membrane"/>
    <property type="evidence" value="ECO:0007669"/>
    <property type="project" value="UniProtKB-SubCell"/>
</dbReference>
<dbReference type="EC" id="2.7.1.1" evidence="6"/>
<keyword evidence="18" id="KW-0324">Glycolysis</keyword>
<keyword evidence="12" id="KW-0418">Kinase</keyword>
<accession>A0A665WZW0</accession>
<evidence type="ECO:0000256" key="25">
    <source>
        <dbReference type="ARBA" id="ARBA00048160"/>
    </source>
</evidence>
<name>A0A665WZW0_ECHNA</name>
<dbReference type="GO" id="GO:0004340">
    <property type="term" value="F:glucokinase activity"/>
    <property type="evidence" value="ECO:0007669"/>
    <property type="project" value="TreeGrafter"/>
</dbReference>
<evidence type="ECO:0000256" key="7">
    <source>
        <dbReference type="ARBA" id="ARBA00022490"/>
    </source>
</evidence>
<evidence type="ECO:0000256" key="15">
    <source>
        <dbReference type="ARBA" id="ARBA00022990"/>
    </source>
</evidence>
<keyword evidence="16" id="KW-0496">Mitochondrion</keyword>
<dbReference type="PROSITE" id="PS51748">
    <property type="entry name" value="HEXOKINASE_2"/>
    <property type="match status" value="2"/>
</dbReference>
<evidence type="ECO:0000256" key="20">
    <source>
        <dbReference type="ARBA" id="ARBA00041371"/>
    </source>
</evidence>
<dbReference type="UniPathway" id="UPA00109">
    <property type="reaction ID" value="UER00180"/>
</dbReference>
<dbReference type="InterPro" id="IPR043129">
    <property type="entry name" value="ATPase_NBD"/>
</dbReference>
<dbReference type="GO" id="GO:0006006">
    <property type="term" value="P:glucose metabolic process"/>
    <property type="evidence" value="ECO:0007669"/>
    <property type="project" value="TreeGrafter"/>
</dbReference>
<evidence type="ECO:0000256" key="6">
    <source>
        <dbReference type="ARBA" id="ARBA00012324"/>
    </source>
</evidence>
<dbReference type="PRINTS" id="PR00475">
    <property type="entry name" value="HEXOKINASE"/>
</dbReference>
<keyword evidence="8" id="KW-0021">Allosteric enzyme</keyword>
<protein>
    <recommendedName>
        <fullName evidence="19">Hexokinase-2</fullName>
        <ecNumber evidence="6">2.7.1.1</ecNumber>
    </recommendedName>
    <alternativeName>
        <fullName evidence="20">Hexokinase type II</fullName>
    </alternativeName>
</protein>
<evidence type="ECO:0000256" key="2">
    <source>
        <dbReference type="ARBA" id="ARBA00004514"/>
    </source>
</evidence>
<evidence type="ECO:0000256" key="24">
    <source>
        <dbReference type="ARBA" id="ARBA00047905"/>
    </source>
</evidence>
<evidence type="ECO:0000256" key="5">
    <source>
        <dbReference type="ARBA" id="ARBA00009225"/>
    </source>
</evidence>
<dbReference type="GO" id="GO:0008865">
    <property type="term" value="F:fructokinase activity"/>
    <property type="evidence" value="ECO:0007669"/>
    <property type="project" value="TreeGrafter"/>
</dbReference>
<sequence length="922" mass="103019">MSTSSLPDYYSTELHDGQTRTVDIYLKRLQLSDETLMDLSLRFRREMDKGLCRDTNPTAAVKMLPTFVCSTPDGTEQGEFLALDLGGCNFRVLLVKVMADGERKVEMENQIYAIPENLMRGCGSELFDHIADCLSNFMEKKGIKEKKLPLGFTFSFPCQQTKLDESVLLSWTKRFKASGVEGKDVVSLLRKAIQKRGDFDIDIVTVVNDTVGTMMTCGYDDQHCEIGLIVGTGTNACYMEQMRNLELLDGDEGRMCVNTEWGAFGDDGSLEDLRTDIDRELDAGSLNPGKQLFEKMIGEMYMGELVRLILLRMAKEQLLFQGKTTAELLTTGGFKTTDIYAIENDKWEGLASAEKVLRGLHLEPSKEDCIATQRVCQIVSTRAAHLCSATLAAVLRQIRDNKAAEKLRATIGVDGSVYKYHPEFSRRLNKMVRRLVPDCDVRFLLSQDGSGKGSAMVTAVAYRFAAQQAERQRILDTLRLSRNQLLEVKERMNEEMARGLSKQTHEQASIKMLPTYVRSTPDGTEHGDFLALDLGGSSFRVLLVQVRSGTKSNVDMHHKIYSIPQETMQGTAEELFDHIVDCIADFLKYRDMRGVSLPLGFTFSFPCHQSKLDQGILLRWTKGFKLIILCCGYDIVYENIIENAHMEFDLNFVAVVNDTVGTMMTCSYEDPKCEVGLIVGTGTNACYMEEMHNIELVEGDSGLMCVNMEWGAFGEGGELDDFCTQFDRVVDACSSNPGKQRYEKMISGMYLGEIVRNVLLDFTAKGLLFRGKLSERLKTHGIFETKFLTQIEKDRLAMRQIRSILQHLGLTSSTCDDSVVVKEVCSVVARRAAQLCGAGLAAVIDKIRQNRNLNQLSITVGVDGTLYKTHPHFSSIMQETLQDLAPQCQVTFHKSEDGSGKGAALITAVACRIMTQDNNCEV</sequence>
<comment type="catalytic activity">
    <reaction evidence="21">
        <text>a D-hexose + ATP = a D-hexose 6-phosphate + ADP + H(+)</text>
        <dbReference type="Rhea" id="RHEA:22740"/>
        <dbReference type="ChEBI" id="CHEBI:4194"/>
        <dbReference type="ChEBI" id="CHEBI:15378"/>
        <dbReference type="ChEBI" id="CHEBI:30616"/>
        <dbReference type="ChEBI" id="CHEBI:229467"/>
        <dbReference type="ChEBI" id="CHEBI:456216"/>
        <dbReference type="EC" id="2.7.1.1"/>
    </reaction>
    <physiologicalReaction direction="left-to-right" evidence="21">
        <dbReference type="Rhea" id="RHEA:22741"/>
    </physiologicalReaction>
</comment>
<evidence type="ECO:0000256" key="18">
    <source>
        <dbReference type="ARBA" id="ARBA00023152"/>
    </source>
</evidence>
<evidence type="ECO:0000256" key="12">
    <source>
        <dbReference type="ARBA" id="ARBA00022777"/>
    </source>
</evidence>
<evidence type="ECO:0000256" key="14">
    <source>
        <dbReference type="ARBA" id="ARBA00022840"/>
    </source>
</evidence>
<dbReference type="PROSITE" id="PS00378">
    <property type="entry name" value="HEXOKINASE_1"/>
    <property type="match status" value="2"/>
</dbReference>
<feature type="domain" description="Hexokinase C-terminal" evidence="27">
    <location>
        <begin position="225"/>
        <end position="460"/>
    </location>
</feature>
<dbReference type="InterPro" id="IPR022673">
    <property type="entry name" value="Hexokinase_C"/>
</dbReference>
<reference evidence="28" key="3">
    <citation type="submission" date="2025-09" db="UniProtKB">
        <authorList>
            <consortium name="Ensembl"/>
        </authorList>
    </citation>
    <scope>IDENTIFICATION</scope>
</reference>
<dbReference type="AlphaFoldDB" id="A0A665WZW0"/>
<dbReference type="Gene3D" id="3.30.420.40">
    <property type="match status" value="2"/>
</dbReference>
<evidence type="ECO:0000256" key="16">
    <source>
        <dbReference type="ARBA" id="ARBA00023128"/>
    </source>
</evidence>
<keyword evidence="13" id="KW-1000">Mitochondrion outer membrane</keyword>
<keyword evidence="14" id="KW-0067">ATP-binding</keyword>
<evidence type="ECO:0000256" key="17">
    <source>
        <dbReference type="ARBA" id="ARBA00023136"/>
    </source>
</evidence>
<evidence type="ECO:0000256" key="1">
    <source>
        <dbReference type="ARBA" id="ARBA00004450"/>
    </source>
</evidence>
<dbReference type="InterPro" id="IPR022672">
    <property type="entry name" value="Hexokinase_N"/>
</dbReference>
<keyword evidence="11" id="KW-0547">Nucleotide-binding</keyword>
<comment type="pathway">
    <text evidence="4">Carbohydrate metabolism; hexose metabolism.</text>
</comment>
<evidence type="ECO:0000259" key="26">
    <source>
        <dbReference type="Pfam" id="PF00349"/>
    </source>
</evidence>
<dbReference type="GO" id="GO:0005524">
    <property type="term" value="F:ATP binding"/>
    <property type="evidence" value="ECO:0007669"/>
    <property type="project" value="UniProtKB-KW"/>
</dbReference>
<reference evidence="28" key="2">
    <citation type="submission" date="2025-08" db="UniProtKB">
        <authorList>
            <consortium name="Ensembl"/>
        </authorList>
    </citation>
    <scope>IDENTIFICATION</scope>
</reference>
<evidence type="ECO:0000256" key="21">
    <source>
        <dbReference type="ARBA" id="ARBA00044613"/>
    </source>
</evidence>
<comment type="similarity">
    <text evidence="5">Belongs to the hexokinase family.</text>
</comment>
<evidence type="ECO:0000256" key="9">
    <source>
        <dbReference type="ARBA" id="ARBA00022679"/>
    </source>
</evidence>
<evidence type="ECO:0000313" key="29">
    <source>
        <dbReference type="Proteomes" id="UP000472264"/>
    </source>
</evidence>